<sequence>MMVSICPMYNQADETVLHLFFHCVLGTKNYGEMLSYTMGMARCTRGLLADIFQWKMAVGIA</sequence>
<dbReference type="Proteomes" id="UP000554482">
    <property type="component" value="Unassembled WGS sequence"/>
</dbReference>
<name>A0A7J6WCU5_THATH</name>
<proteinExistence type="predicted"/>
<evidence type="ECO:0000313" key="2">
    <source>
        <dbReference type="Proteomes" id="UP000554482"/>
    </source>
</evidence>
<dbReference type="OrthoDB" id="696485at2759"/>
<comment type="caution">
    <text evidence="1">The sequence shown here is derived from an EMBL/GenBank/DDBJ whole genome shotgun (WGS) entry which is preliminary data.</text>
</comment>
<accession>A0A7J6WCU5</accession>
<reference evidence="1 2" key="1">
    <citation type="submission" date="2020-06" db="EMBL/GenBank/DDBJ databases">
        <title>Transcriptomic and genomic resources for Thalictrum thalictroides and T. hernandezii: Facilitating candidate gene discovery in an emerging model plant lineage.</title>
        <authorList>
            <person name="Arias T."/>
            <person name="Riano-Pachon D.M."/>
            <person name="Di Stilio V.S."/>
        </authorList>
    </citation>
    <scope>NUCLEOTIDE SEQUENCE [LARGE SCALE GENOMIC DNA]</scope>
    <source>
        <strain evidence="2">cv. WT478/WT964</strain>
        <tissue evidence="1">Leaves</tissue>
    </source>
</reference>
<gene>
    <name evidence="1" type="ORF">FRX31_015157</name>
</gene>
<organism evidence="1 2">
    <name type="scientific">Thalictrum thalictroides</name>
    <name type="common">Rue-anemone</name>
    <name type="synonym">Anemone thalictroides</name>
    <dbReference type="NCBI Taxonomy" id="46969"/>
    <lineage>
        <taxon>Eukaryota</taxon>
        <taxon>Viridiplantae</taxon>
        <taxon>Streptophyta</taxon>
        <taxon>Embryophyta</taxon>
        <taxon>Tracheophyta</taxon>
        <taxon>Spermatophyta</taxon>
        <taxon>Magnoliopsida</taxon>
        <taxon>Ranunculales</taxon>
        <taxon>Ranunculaceae</taxon>
        <taxon>Thalictroideae</taxon>
        <taxon>Thalictrum</taxon>
    </lineage>
</organism>
<dbReference type="EMBL" id="JABWDY010017576">
    <property type="protein sequence ID" value="KAF5195256.1"/>
    <property type="molecule type" value="Genomic_DNA"/>
</dbReference>
<evidence type="ECO:0000313" key="1">
    <source>
        <dbReference type="EMBL" id="KAF5195256.1"/>
    </source>
</evidence>
<protein>
    <submittedName>
        <fullName evidence="1">Uncharacterized protein</fullName>
    </submittedName>
</protein>
<dbReference type="AlphaFoldDB" id="A0A7J6WCU5"/>
<keyword evidence="2" id="KW-1185">Reference proteome</keyword>